<dbReference type="Proteomes" id="UP000526408">
    <property type="component" value="Unassembled WGS sequence"/>
</dbReference>
<evidence type="ECO:0000313" key="1">
    <source>
        <dbReference type="EMBL" id="NKX43407.1"/>
    </source>
</evidence>
<gene>
    <name evidence="1" type="ORF">HCU73_02300</name>
</gene>
<reference evidence="1 2" key="1">
    <citation type="submission" date="2020-04" db="EMBL/GenBank/DDBJ databases">
        <authorList>
            <person name="Yoon J."/>
        </authorList>
    </citation>
    <scope>NUCLEOTIDE SEQUENCE [LARGE SCALE GENOMIC DNA]</scope>
    <source>
        <strain evidence="1 2">KMU-115</strain>
    </source>
</reference>
<comment type="caution">
    <text evidence="1">The sequence shown here is derived from an EMBL/GenBank/DDBJ whole genome shotgun (WGS) entry which is preliminary data.</text>
</comment>
<accession>A0A7X6JVJ5</accession>
<sequence length="91" mass="10168">MISLDDMEDMCSLSRAEIAQVADHDHITTEAAVAEIERLMHEHGGPHRLEEMLCADIRAALHADDVPEARRLFALLRGFLAEHPEAVRGSR</sequence>
<dbReference type="AlphaFoldDB" id="A0A7X6JVJ5"/>
<keyword evidence="2" id="KW-1185">Reference proteome</keyword>
<organism evidence="1 2">
    <name type="scientific">Roseicyclus persicicus</name>
    <dbReference type="NCBI Taxonomy" id="2650661"/>
    <lineage>
        <taxon>Bacteria</taxon>
        <taxon>Pseudomonadati</taxon>
        <taxon>Pseudomonadota</taxon>
        <taxon>Alphaproteobacteria</taxon>
        <taxon>Rhodobacterales</taxon>
        <taxon>Roseobacteraceae</taxon>
        <taxon>Roseicyclus</taxon>
    </lineage>
</organism>
<dbReference type="RefSeq" id="WP_168621776.1">
    <property type="nucleotide sequence ID" value="NZ_JAAZQQ010000001.1"/>
</dbReference>
<name>A0A7X6JVJ5_9RHOB</name>
<dbReference type="EMBL" id="JAAZQQ010000001">
    <property type="protein sequence ID" value="NKX43407.1"/>
    <property type="molecule type" value="Genomic_DNA"/>
</dbReference>
<protein>
    <submittedName>
        <fullName evidence="1">Uncharacterized protein</fullName>
    </submittedName>
</protein>
<proteinExistence type="predicted"/>
<evidence type="ECO:0000313" key="2">
    <source>
        <dbReference type="Proteomes" id="UP000526408"/>
    </source>
</evidence>